<keyword evidence="13" id="KW-1185">Reference proteome</keyword>
<keyword evidence="9 11" id="KW-0472">Membrane</keyword>
<dbReference type="GO" id="GO:0005923">
    <property type="term" value="C:bicellular tight junction"/>
    <property type="evidence" value="ECO:0007669"/>
    <property type="project" value="UniProtKB-SubCell"/>
</dbReference>
<dbReference type="PANTHER" id="PTHR12002">
    <property type="entry name" value="CLAUDIN"/>
    <property type="match status" value="1"/>
</dbReference>
<dbReference type="Gene3D" id="1.20.140.150">
    <property type="match status" value="1"/>
</dbReference>
<evidence type="ECO:0000256" key="7">
    <source>
        <dbReference type="ARBA" id="ARBA00022949"/>
    </source>
</evidence>
<feature type="compositionally biased region" description="Low complexity" evidence="10">
    <location>
        <begin position="18"/>
        <end position="28"/>
    </location>
</feature>
<dbReference type="KEGG" id="gat:120824061"/>
<dbReference type="STRING" id="69293.ENSGACP00000005824"/>
<evidence type="ECO:0000256" key="4">
    <source>
        <dbReference type="ARBA" id="ARBA00022427"/>
    </source>
</evidence>
<keyword evidence="8 11" id="KW-1133">Transmembrane helix</keyword>
<dbReference type="Bgee" id="ENSGACG00000004413">
    <property type="expression patterns" value="Expressed in liver and 1 other cell type or tissue"/>
</dbReference>
<dbReference type="InterPro" id="IPR004031">
    <property type="entry name" value="PMP22/EMP/MP20/Claudin"/>
</dbReference>
<evidence type="ECO:0008006" key="14">
    <source>
        <dbReference type="Google" id="ProtNLM"/>
    </source>
</evidence>
<evidence type="ECO:0000256" key="6">
    <source>
        <dbReference type="ARBA" id="ARBA00022692"/>
    </source>
</evidence>
<feature type="transmembrane region" description="Helical" evidence="11">
    <location>
        <begin position="201"/>
        <end position="224"/>
    </location>
</feature>
<dbReference type="Proteomes" id="UP000007635">
    <property type="component" value="Chromosome I"/>
</dbReference>
<dbReference type="eggNOG" id="ENOG502RYAR">
    <property type="taxonomic scope" value="Eukaryota"/>
</dbReference>
<evidence type="ECO:0000313" key="12">
    <source>
        <dbReference type="Ensembl" id="ENSGACP00000005824.2"/>
    </source>
</evidence>
<keyword evidence="5" id="KW-1003">Cell membrane</keyword>
<evidence type="ECO:0000256" key="5">
    <source>
        <dbReference type="ARBA" id="ARBA00022475"/>
    </source>
</evidence>
<evidence type="ECO:0000313" key="13">
    <source>
        <dbReference type="Proteomes" id="UP000007635"/>
    </source>
</evidence>
<accession>G3NKG1</accession>
<dbReference type="AlphaFoldDB" id="G3NKG1"/>
<dbReference type="FunCoup" id="G3NKG1">
    <property type="interactions" value="141"/>
</dbReference>
<proteinExistence type="inferred from homology"/>
<dbReference type="InParanoid" id="G3NKG1"/>
<dbReference type="InterPro" id="IPR006187">
    <property type="entry name" value="Claudin"/>
</dbReference>
<protein>
    <recommendedName>
        <fullName evidence="14">Claudin</fullName>
    </recommendedName>
</protein>
<dbReference type="GeneTree" id="ENSGT00940000157650"/>
<dbReference type="GO" id="GO:0005886">
    <property type="term" value="C:plasma membrane"/>
    <property type="evidence" value="ECO:0007669"/>
    <property type="project" value="UniProtKB-SubCell"/>
</dbReference>
<dbReference type="Pfam" id="PF00822">
    <property type="entry name" value="PMP22_Claudin"/>
    <property type="match status" value="1"/>
</dbReference>
<evidence type="ECO:0000256" key="1">
    <source>
        <dbReference type="ARBA" id="ARBA00004435"/>
    </source>
</evidence>
<dbReference type="OMA" id="DSHLQAC"/>
<reference evidence="12" key="3">
    <citation type="submission" date="2025-09" db="UniProtKB">
        <authorList>
            <consortium name="Ensembl"/>
        </authorList>
    </citation>
    <scope>IDENTIFICATION</scope>
</reference>
<evidence type="ECO:0000256" key="8">
    <source>
        <dbReference type="ARBA" id="ARBA00022989"/>
    </source>
</evidence>
<evidence type="ECO:0000256" key="10">
    <source>
        <dbReference type="SAM" id="MobiDB-lite"/>
    </source>
</evidence>
<evidence type="ECO:0000256" key="9">
    <source>
        <dbReference type="ARBA" id="ARBA00023136"/>
    </source>
</evidence>
<comment type="subcellular location">
    <subcellularLocation>
        <location evidence="1">Cell junction</location>
        <location evidence="1">Tight junction</location>
    </subcellularLocation>
    <subcellularLocation>
        <location evidence="2">Cell membrane</location>
        <topology evidence="2">Multi-pass membrane protein</topology>
    </subcellularLocation>
</comment>
<dbReference type="GeneID" id="120824061"/>
<dbReference type="PRINTS" id="PR01077">
    <property type="entry name" value="CLAUDIN"/>
</dbReference>
<feature type="region of interest" description="Disordered" evidence="10">
    <location>
        <begin position="1"/>
        <end position="33"/>
    </location>
</feature>
<keyword evidence="7" id="KW-0965">Cell junction</keyword>
<dbReference type="InterPro" id="IPR017974">
    <property type="entry name" value="Claudin_CS"/>
</dbReference>
<feature type="transmembrane region" description="Helical" evidence="11">
    <location>
        <begin position="162"/>
        <end position="181"/>
    </location>
</feature>
<sequence>MRHTAAEESNGEPENLTSSSEEQSPEEPAVITTPVRPGARGMAAGLQVAGLLLGLVSWCLQSSCTSSQVWKVRSQQGTVGSGQWQYEGLWMSCAATSLGSVQCSRFKTLLGLPPHLQACRALMILSLLVGLASIVVSILGLKCIKIGRTSENVKDQIALSGGVLFILSGVFTLTATSWYASRVIQDFYNPLYGGVRFELGTGLYLGWSASCLAIVGGSLLCCSCRRSSTTTSSRQFSYNFSSTREGQKIYRAAPTSNDGSSKAYV</sequence>
<evidence type="ECO:0000256" key="3">
    <source>
        <dbReference type="ARBA" id="ARBA00008295"/>
    </source>
</evidence>
<feature type="transmembrane region" description="Helical" evidence="11">
    <location>
        <begin position="121"/>
        <end position="141"/>
    </location>
</feature>
<dbReference type="RefSeq" id="XP_040040564.1">
    <property type="nucleotide sequence ID" value="XM_040184630.1"/>
</dbReference>
<name>G3NKG1_GASAC</name>
<comment type="similarity">
    <text evidence="3">Belongs to the claudin family.</text>
</comment>
<keyword evidence="4" id="KW-0796">Tight junction</keyword>
<dbReference type="PROSITE" id="PS01346">
    <property type="entry name" value="CLAUDIN"/>
    <property type="match status" value="1"/>
</dbReference>
<reference evidence="12 13" key="1">
    <citation type="journal article" date="2021" name="G3 (Bethesda)">
        <title>Improved contiguity of the threespine stickleback genome using long-read sequencing.</title>
        <authorList>
            <person name="Nath S."/>
            <person name="Shaw D.E."/>
            <person name="White M.A."/>
        </authorList>
    </citation>
    <scope>NUCLEOTIDE SEQUENCE [LARGE SCALE GENOMIC DNA]</scope>
    <source>
        <strain evidence="12 13">Lake Benthic</strain>
    </source>
</reference>
<dbReference type="Ensembl" id="ENSGACT00000005840.2">
    <property type="protein sequence ID" value="ENSGACP00000005824.2"/>
    <property type="gene ID" value="ENSGACG00000004413.2"/>
</dbReference>
<reference evidence="12" key="2">
    <citation type="submission" date="2025-08" db="UniProtKB">
        <authorList>
            <consortium name="Ensembl"/>
        </authorList>
    </citation>
    <scope>IDENTIFICATION</scope>
</reference>
<evidence type="ECO:0000256" key="11">
    <source>
        <dbReference type="SAM" id="Phobius"/>
    </source>
</evidence>
<keyword evidence="6 11" id="KW-0812">Transmembrane</keyword>
<evidence type="ECO:0000256" key="2">
    <source>
        <dbReference type="ARBA" id="ARBA00004651"/>
    </source>
</evidence>
<organism evidence="12 13">
    <name type="scientific">Gasterosteus aculeatus aculeatus</name>
    <name type="common">three-spined stickleback</name>
    <dbReference type="NCBI Taxonomy" id="481459"/>
    <lineage>
        <taxon>Eukaryota</taxon>
        <taxon>Metazoa</taxon>
        <taxon>Chordata</taxon>
        <taxon>Craniata</taxon>
        <taxon>Vertebrata</taxon>
        <taxon>Euteleostomi</taxon>
        <taxon>Actinopterygii</taxon>
        <taxon>Neopterygii</taxon>
        <taxon>Teleostei</taxon>
        <taxon>Neoteleostei</taxon>
        <taxon>Acanthomorphata</taxon>
        <taxon>Eupercaria</taxon>
        <taxon>Perciformes</taxon>
        <taxon>Cottioidei</taxon>
        <taxon>Gasterosteales</taxon>
        <taxon>Gasterosteidae</taxon>
        <taxon>Gasterosteus</taxon>
    </lineage>
</organism>
<dbReference type="GO" id="GO:0005198">
    <property type="term" value="F:structural molecule activity"/>
    <property type="evidence" value="ECO:0007669"/>
    <property type="project" value="InterPro"/>
</dbReference>